<dbReference type="InterPro" id="IPR036291">
    <property type="entry name" value="NAD(P)-bd_dom_sf"/>
</dbReference>
<gene>
    <name evidence="4" type="ORF">WHR41_07098</name>
</gene>
<dbReference type="GO" id="GO:0051287">
    <property type="term" value="F:NAD binding"/>
    <property type="evidence" value="ECO:0007669"/>
    <property type="project" value="InterPro"/>
</dbReference>
<accession>A0AB34KJ86</accession>
<organism evidence="4 5">
    <name type="scientific">Cladosporium halotolerans</name>
    <dbReference type="NCBI Taxonomy" id="1052096"/>
    <lineage>
        <taxon>Eukaryota</taxon>
        <taxon>Fungi</taxon>
        <taxon>Dikarya</taxon>
        <taxon>Ascomycota</taxon>
        <taxon>Pezizomycotina</taxon>
        <taxon>Dothideomycetes</taxon>
        <taxon>Dothideomycetidae</taxon>
        <taxon>Cladosporiales</taxon>
        <taxon>Cladosporiaceae</taxon>
        <taxon>Cladosporium</taxon>
    </lineage>
</organism>
<feature type="domain" description="D-isomer specific 2-hydroxyacid dehydrogenase NAD-binding" evidence="3">
    <location>
        <begin position="120"/>
        <end position="191"/>
    </location>
</feature>
<dbReference type="Gene3D" id="3.40.50.720">
    <property type="entry name" value="NAD(P)-binding Rossmann-like Domain"/>
    <property type="match status" value="2"/>
</dbReference>
<protein>
    <recommendedName>
        <fullName evidence="3">D-isomer specific 2-hydroxyacid dehydrogenase NAD-binding domain-containing protein</fullName>
    </recommendedName>
</protein>
<evidence type="ECO:0000259" key="3">
    <source>
        <dbReference type="Pfam" id="PF02826"/>
    </source>
</evidence>
<evidence type="ECO:0000313" key="4">
    <source>
        <dbReference type="EMBL" id="KAL1583841.1"/>
    </source>
</evidence>
<name>A0AB34KJ86_9PEZI</name>
<dbReference type="GeneID" id="96008541"/>
<comment type="caution">
    <text evidence="4">The sequence shown here is derived from an EMBL/GenBank/DDBJ whole genome shotgun (WGS) entry which is preliminary data.</text>
</comment>
<evidence type="ECO:0000256" key="2">
    <source>
        <dbReference type="ARBA" id="ARBA00023027"/>
    </source>
</evidence>
<evidence type="ECO:0000313" key="5">
    <source>
        <dbReference type="Proteomes" id="UP000803884"/>
    </source>
</evidence>
<keyword evidence="5" id="KW-1185">Reference proteome</keyword>
<dbReference type="GO" id="GO:0016491">
    <property type="term" value="F:oxidoreductase activity"/>
    <property type="evidence" value="ECO:0007669"/>
    <property type="project" value="UniProtKB-KW"/>
</dbReference>
<evidence type="ECO:0000256" key="1">
    <source>
        <dbReference type="ARBA" id="ARBA00023002"/>
    </source>
</evidence>
<dbReference type="PANTHER" id="PTHR43333">
    <property type="entry name" value="2-HACID_DH_C DOMAIN-CONTAINING PROTEIN"/>
    <property type="match status" value="1"/>
</dbReference>
<dbReference type="PANTHER" id="PTHR43333:SF1">
    <property type="entry name" value="D-ISOMER SPECIFIC 2-HYDROXYACID DEHYDROGENASE NAD-BINDING DOMAIN-CONTAINING PROTEIN"/>
    <property type="match status" value="1"/>
</dbReference>
<dbReference type="SUPFAM" id="SSF51735">
    <property type="entry name" value="NAD(P)-binding Rossmann-fold domains"/>
    <property type="match status" value="1"/>
</dbReference>
<dbReference type="InterPro" id="IPR006140">
    <property type="entry name" value="D-isomer_DH_NAD-bd"/>
</dbReference>
<dbReference type="PROSITE" id="PS00065">
    <property type="entry name" value="D_2_HYDROXYACID_DH_1"/>
    <property type="match status" value="1"/>
</dbReference>
<dbReference type="InterPro" id="IPR029752">
    <property type="entry name" value="D-isomer_DH_CS1"/>
</dbReference>
<sequence length="357" mass="38746">MGGGPIKEHVLIALPLPEPTSLLDDLRSRFSHIDITYHQAHPDQNTPQSIFAPATVLVTFNTLPDDPSASAPNLTWLHLFSAGSNHIQQHPIYTHSKTTITTSSGVHGPTIAEWAVLTRLVLSRNYKTLYELQKQHSWSSRAAGVSSVRDQVGATLGVLGYGSIGRQIARVARGLGMRVLAYTATPKDSAAKRRDGGFVVPGTGDVEGEIPEKWFSGLGKAELHEFLRQGIDWLVVSVPLTEQTRGFLGKEEFEVLKEAGGPAFVTNIARGPIVDQEALVAALKDGTVAGAALDVTDPEPLPESSELWDLENVVVTPHISGSGVAYEERAFQVLEVNLGRRERGEDLINVVKRERGY</sequence>
<dbReference type="SUPFAM" id="SSF52283">
    <property type="entry name" value="Formate/glycerate dehydrogenase catalytic domain-like"/>
    <property type="match status" value="1"/>
</dbReference>
<dbReference type="RefSeq" id="XP_069226947.1">
    <property type="nucleotide sequence ID" value="XM_069375703.1"/>
</dbReference>
<proteinExistence type="predicted"/>
<keyword evidence="1" id="KW-0560">Oxidoreductase</keyword>
<feature type="domain" description="D-isomer specific 2-hydroxyacid dehydrogenase NAD-binding" evidence="3">
    <location>
        <begin position="217"/>
        <end position="320"/>
    </location>
</feature>
<keyword evidence="2" id="KW-0520">NAD</keyword>
<reference evidence="4 5" key="1">
    <citation type="journal article" date="2020" name="Microbiol. Resour. Announc.">
        <title>Draft Genome Sequence of a Cladosporium Species Isolated from the Mesophotic Ascidian Didemnum maculosum.</title>
        <authorList>
            <person name="Gioti A."/>
            <person name="Siaperas R."/>
            <person name="Nikolaivits E."/>
            <person name="Le Goff G."/>
            <person name="Ouazzani J."/>
            <person name="Kotoulas G."/>
            <person name="Topakas E."/>
        </authorList>
    </citation>
    <scope>NUCLEOTIDE SEQUENCE [LARGE SCALE GENOMIC DNA]</scope>
    <source>
        <strain evidence="4 5">TM138-S3</strain>
    </source>
</reference>
<dbReference type="AlphaFoldDB" id="A0AB34KJ86"/>
<dbReference type="EMBL" id="JAAQHG020000031">
    <property type="protein sequence ID" value="KAL1583841.1"/>
    <property type="molecule type" value="Genomic_DNA"/>
</dbReference>
<dbReference type="Proteomes" id="UP000803884">
    <property type="component" value="Unassembled WGS sequence"/>
</dbReference>
<dbReference type="Pfam" id="PF02826">
    <property type="entry name" value="2-Hacid_dh_C"/>
    <property type="match status" value="2"/>
</dbReference>
<dbReference type="CDD" id="cd12163">
    <property type="entry name" value="2-Hacid_dh_5"/>
    <property type="match status" value="1"/>
</dbReference>